<dbReference type="SFLD" id="SFLDG01144">
    <property type="entry name" value="C2.B.4:_PGP_Like"/>
    <property type="match status" value="1"/>
</dbReference>
<organism evidence="1 2">
    <name type="scientific">Breznakia pachnodae</name>
    <dbReference type="NCBI Taxonomy" id="265178"/>
    <lineage>
        <taxon>Bacteria</taxon>
        <taxon>Bacillati</taxon>
        <taxon>Bacillota</taxon>
        <taxon>Erysipelotrichia</taxon>
        <taxon>Erysipelotrichales</taxon>
        <taxon>Erysipelotrichaceae</taxon>
        <taxon>Breznakia</taxon>
    </lineage>
</organism>
<dbReference type="Proteomes" id="UP001230220">
    <property type="component" value="Unassembled WGS sequence"/>
</dbReference>
<dbReference type="EMBL" id="JAUSUR010000004">
    <property type="protein sequence ID" value="MDQ0361795.1"/>
    <property type="molecule type" value="Genomic_DNA"/>
</dbReference>
<reference evidence="1 2" key="1">
    <citation type="submission" date="2023-07" db="EMBL/GenBank/DDBJ databases">
        <title>Genomic Encyclopedia of Type Strains, Phase IV (KMG-IV): sequencing the most valuable type-strain genomes for metagenomic binning, comparative biology and taxonomic classification.</title>
        <authorList>
            <person name="Goeker M."/>
        </authorList>
    </citation>
    <scope>NUCLEOTIDE SEQUENCE [LARGE SCALE GENOMIC DNA]</scope>
    <source>
        <strain evidence="1 2">DSM 16784</strain>
    </source>
</reference>
<dbReference type="InterPro" id="IPR036412">
    <property type="entry name" value="HAD-like_sf"/>
</dbReference>
<dbReference type="NCBIfam" id="TIGR01484">
    <property type="entry name" value="HAD-SF-IIB"/>
    <property type="match status" value="1"/>
</dbReference>
<dbReference type="InterPro" id="IPR023214">
    <property type="entry name" value="HAD_sf"/>
</dbReference>
<accession>A0ABU0E4J0</accession>
<dbReference type="InterPro" id="IPR006379">
    <property type="entry name" value="HAD-SF_hydro_IIB"/>
</dbReference>
<proteinExistence type="predicted"/>
<protein>
    <submittedName>
        <fullName evidence="1">Cof subfamily protein (Haloacid dehalogenase superfamily)</fullName>
    </submittedName>
</protein>
<dbReference type="Pfam" id="PF08282">
    <property type="entry name" value="Hydrolase_3"/>
    <property type="match status" value="1"/>
</dbReference>
<gene>
    <name evidence="1" type="ORF">J2S15_002545</name>
</gene>
<dbReference type="PANTHER" id="PTHR10000">
    <property type="entry name" value="PHOSPHOSERINE PHOSPHATASE"/>
    <property type="match status" value="1"/>
</dbReference>
<sequence length="260" mass="28953">MIKLIVSDMDGTIVKSNLEIPEEIVSIFQSLIEKGIACGIATGRSFHSIRNTFKEIADDMIIISENGAMVYYKGKVLKTTTFTKEIAKEINEVTKKSDGVIAFSGVKKGYVFNGNDDVMHIMEHHFPDLECVNSFEDIDDEFLEISVYFKNQNAGDSIDLFEPLREHVNAVSSGSDWIDINVKGLNKGEGIKILQQKLGINKEECMAFGDNLNDIELLQSVGESYAVANAHEQVKEIAKHIIGANNEESVLNELKKLYSL</sequence>
<evidence type="ECO:0000313" key="2">
    <source>
        <dbReference type="Proteomes" id="UP001230220"/>
    </source>
</evidence>
<dbReference type="PANTHER" id="PTHR10000:SF53">
    <property type="entry name" value="5-AMINO-6-(5-PHOSPHO-D-RIBITYLAMINO)URACIL PHOSPHATASE YBJI-RELATED"/>
    <property type="match status" value="1"/>
</dbReference>
<comment type="caution">
    <text evidence="1">The sequence shown here is derived from an EMBL/GenBank/DDBJ whole genome shotgun (WGS) entry which is preliminary data.</text>
</comment>
<name>A0ABU0E4J0_9FIRM</name>
<dbReference type="SUPFAM" id="SSF56784">
    <property type="entry name" value="HAD-like"/>
    <property type="match status" value="1"/>
</dbReference>
<dbReference type="RefSeq" id="WP_307408836.1">
    <property type="nucleotide sequence ID" value="NZ_JAUSUR010000004.1"/>
</dbReference>
<dbReference type="CDD" id="cd07518">
    <property type="entry name" value="HAD_YbiV-Like"/>
    <property type="match status" value="1"/>
</dbReference>
<evidence type="ECO:0000313" key="1">
    <source>
        <dbReference type="EMBL" id="MDQ0361795.1"/>
    </source>
</evidence>
<dbReference type="InterPro" id="IPR000150">
    <property type="entry name" value="Cof"/>
</dbReference>
<dbReference type="SFLD" id="SFLDG01140">
    <property type="entry name" value="C2.B:_Phosphomannomutase_and_P"/>
    <property type="match status" value="1"/>
</dbReference>
<dbReference type="Gene3D" id="3.30.1240.10">
    <property type="match status" value="1"/>
</dbReference>
<keyword evidence="2" id="KW-1185">Reference proteome</keyword>
<dbReference type="SFLD" id="SFLDS00003">
    <property type="entry name" value="Haloacid_Dehalogenase"/>
    <property type="match status" value="1"/>
</dbReference>
<dbReference type="NCBIfam" id="TIGR00099">
    <property type="entry name" value="Cof-subfamily"/>
    <property type="match status" value="1"/>
</dbReference>
<dbReference type="Gene3D" id="3.40.50.1000">
    <property type="entry name" value="HAD superfamily/HAD-like"/>
    <property type="match status" value="1"/>
</dbReference>